<gene>
    <name evidence="1" type="ORF">C9994_02435</name>
</gene>
<comment type="caution">
    <text evidence="1">The sequence shown here is derived from an EMBL/GenBank/DDBJ whole genome shotgun (WGS) entry which is preliminary data.</text>
</comment>
<evidence type="ECO:0000313" key="1">
    <source>
        <dbReference type="EMBL" id="PTB97560.1"/>
    </source>
</evidence>
<organism evidence="1 2">
    <name type="scientific">Marivirga lumbricoides</name>
    <dbReference type="NCBI Taxonomy" id="1046115"/>
    <lineage>
        <taxon>Bacteria</taxon>
        <taxon>Pseudomonadati</taxon>
        <taxon>Bacteroidota</taxon>
        <taxon>Cytophagia</taxon>
        <taxon>Cytophagales</taxon>
        <taxon>Marivirgaceae</taxon>
        <taxon>Marivirga</taxon>
    </lineage>
</organism>
<proteinExistence type="predicted"/>
<name>A0A2T4DUS9_9BACT</name>
<dbReference type="Proteomes" id="UP000240608">
    <property type="component" value="Unassembled WGS sequence"/>
</dbReference>
<protein>
    <submittedName>
        <fullName evidence="1">Uncharacterized protein</fullName>
    </submittedName>
</protein>
<dbReference type="AlphaFoldDB" id="A0A2T4DUS9"/>
<dbReference type="EMBL" id="PYVU01000011">
    <property type="protein sequence ID" value="PTB97560.1"/>
    <property type="molecule type" value="Genomic_DNA"/>
</dbReference>
<sequence length="153" mass="17571">MIESKENISEENKKVLELFELAKFAIQNDHDLLKENQVETTSSNFFREMINSPTAALLRLHNELEASIKEGIINIAIQKIIEGDKNVISAKKNIHDLSVDYYLLLEDDSDTGREQFYDIAYGFLNTNLSNKFNLCFHFTDTEIHSKVVGETIK</sequence>
<reference evidence="1 2" key="1">
    <citation type="submission" date="2018-03" db="EMBL/GenBank/DDBJ databases">
        <title>Cross-interface Injection: A General Nanoliter Liquid Handling Method Applied to Single Cells Genome Amplification Automated Nanoliter Liquid Handling Applied to Single Cell Multiple Displacement Amplification.</title>
        <authorList>
            <person name="Yun J."/>
            <person name="Xu P."/>
            <person name="Xu J."/>
            <person name="Dai X."/>
            <person name="Wang Y."/>
            <person name="Zheng X."/>
            <person name="Cao C."/>
            <person name="Yi Q."/>
            <person name="Zhu Y."/>
            <person name="Wang L."/>
            <person name="Dong Z."/>
            <person name="Huang Y."/>
            <person name="Huang L."/>
            <person name="Du W."/>
        </authorList>
    </citation>
    <scope>NUCLEOTIDE SEQUENCE [LARGE SCALE GENOMIC DNA]</scope>
    <source>
        <strain evidence="1 2">Z-D1-2</strain>
    </source>
</reference>
<evidence type="ECO:0000313" key="2">
    <source>
        <dbReference type="Proteomes" id="UP000240608"/>
    </source>
</evidence>
<accession>A0A2T4DUS9</accession>